<evidence type="ECO:0000313" key="1">
    <source>
        <dbReference type="EMBL" id="WWO60429.1"/>
    </source>
</evidence>
<name>A0ABZ2GYD1_9CAUD</name>
<protein>
    <submittedName>
        <fullName evidence="1">Rz-like spanin</fullName>
    </submittedName>
</protein>
<dbReference type="EMBL" id="PP079417">
    <property type="protein sequence ID" value="WWO60429.1"/>
    <property type="molecule type" value="Genomic_DNA"/>
</dbReference>
<keyword evidence="2" id="KW-1185">Reference proteome</keyword>
<dbReference type="Proteomes" id="UP001362029">
    <property type="component" value="Segment"/>
</dbReference>
<sequence>MSIFRKIELLIGGLLLLAVILLSAYSLHLRNSRANVQQDYQQAAGNASAATTAAKELKTIVIQKEKAHAALDQALARSPEWADGSVPADVADLLRHDTGAARAVP</sequence>
<proteinExistence type="predicted"/>
<evidence type="ECO:0000313" key="2">
    <source>
        <dbReference type="Proteomes" id="UP001362029"/>
    </source>
</evidence>
<organism evidence="1 2">
    <name type="scientific">Stenotrophomonas phage SB5</name>
    <dbReference type="NCBI Taxonomy" id="3117469"/>
    <lineage>
        <taxon>Viruses</taxon>
        <taxon>Duplodnaviria</taxon>
        <taxon>Heunggongvirae</taxon>
        <taxon>Uroviricota</taxon>
        <taxon>Caudoviricetes</taxon>
        <taxon>Autographivirales</taxon>
        <taxon>Autonotataviridae</taxon>
        <taxon>Gujervirinae</taxon>
        <taxon>Pradovirus</taxon>
        <taxon>Pradovirus SB5</taxon>
    </lineage>
</organism>
<reference evidence="1 2" key="1">
    <citation type="submission" date="2024-01" db="EMBL/GenBank/DDBJ databases">
        <title>Novel lytic viruses for Xanthomonas sp. and Stenotrophomonas maltophilia.</title>
        <authorList>
            <person name="Petrzik K."/>
            <person name="Brazdova S."/>
            <person name="Sovova L."/>
            <person name="Neoralova M."/>
        </authorList>
    </citation>
    <scope>NUCLEOTIDE SEQUENCE [LARGE SCALE GENOMIC DNA]</scope>
</reference>
<accession>A0ABZ2GYD1</accession>